<dbReference type="GO" id="GO:0043565">
    <property type="term" value="F:sequence-specific DNA binding"/>
    <property type="evidence" value="ECO:0007669"/>
    <property type="project" value="InterPro"/>
</dbReference>
<organism evidence="5 6">
    <name type="scientific">Anaerocolumna jejuensis DSM 15929</name>
    <dbReference type="NCBI Taxonomy" id="1121322"/>
    <lineage>
        <taxon>Bacteria</taxon>
        <taxon>Bacillati</taxon>
        <taxon>Bacillota</taxon>
        <taxon>Clostridia</taxon>
        <taxon>Lachnospirales</taxon>
        <taxon>Lachnospiraceae</taxon>
        <taxon>Anaerocolumna</taxon>
    </lineage>
</organism>
<dbReference type="PANTHER" id="PTHR43280">
    <property type="entry name" value="ARAC-FAMILY TRANSCRIPTIONAL REGULATOR"/>
    <property type="match status" value="1"/>
</dbReference>
<evidence type="ECO:0000313" key="6">
    <source>
        <dbReference type="Proteomes" id="UP000184386"/>
    </source>
</evidence>
<dbReference type="SMART" id="SM00342">
    <property type="entry name" value="HTH_ARAC"/>
    <property type="match status" value="1"/>
</dbReference>
<keyword evidence="6" id="KW-1185">Reference proteome</keyword>
<proteinExistence type="predicted"/>
<dbReference type="InterPro" id="IPR018060">
    <property type="entry name" value="HTH_AraC"/>
</dbReference>
<sequence length="280" mass="32952">MSYQFKTFYFASFDEFTEPPFELKDMGIEYRNTSDYYFDNNDRNMQGYLFQYTLKGHGMFEINHQVYQIEPGQAFFIKIPDDEKYFCPDNLNEDGWQLLYIHFEGTAVKPYFDKIIQKTGKILKLDPNSNVLQYLLKLHNDLLNGMKIPPFVGSEIVFHFLSLLCRTLAYNQDAYSLKTRFAIEFMENEFADIDSIKNLADKLGISLSHFTREFTKETGTNPIKYLTNIRMENAMQLLTNTNLSINEIAVKCGFSCGNYFSKIFKKNSHQSPYQFRIEKR</sequence>
<evidence type="ECO:0000256" key="3">
    <source>
        <dbReference type="ARBA" id="ARBA00023163"/>
    </source>
</evidence>
<dbReference type="Proteomes" id="UP000184386">
    <property type="component" value="Unassembled WGS sequence"/>
</dbReference>
<keyword evidence="3" id="KW-0804">Transcription</keyword>
<dbReference type="OrthoDB" id="9813413at2"/>
<dbReference type="Gene3D" id="2.60.120.280">
    <property type="entry name" value="Regulatory protein AraC"/>
    <property type="match status" value="1"/>
</dbReference>
<dbReference type="PANTHER" id="PTHR43280:SF28">
    <property type="entry name" value="HTH-TYPE TRANSCRIPTIONAL ACTIVATOR RHAS"/>
    <property type="match status" value="1"/>
</dbReference>
<accession>A0A1M7CJ44</accession>
<dbReference type="PROSITE" id="PS01124">
    <property type="entry name" value="HTH_ARAC_FAMILY_2"/>
    <property type="match status" value="1"/>
</dbReference>
<name>A0A1M7CJ44_9FIRM</name>
<dbReference type="Gene3D" id="1.10.10.60">
    <property type="entry name" value="Homeodomain-like"/>
    <property type="match status" value="2"/>
</dbReference>
<keyword evidence="2" id="KW-0238">DNA-binding</keyword>
<evidence type="ECO:0000256" key="1">
    <source>
        <dbReference type="ARBA" id="ARBA00023015"/>
    </source>
</evidence>
<feature type="domain" description="HTH araC/xylS-type" evidence="4">
    <location>
        <begin position="180"/>
        <end position="278"/>
    </location>
</feature>
<dbReference type="SUPFAM" id="SSF46689">
    <property type="entry name" value="Homeodomain-like"/>
    <property type="match status" value="2"/>
</dbReference>
<keyword evidence="1" id="KW-0805">Transcription regulation</keyword>
<evidence type="ECO:0000313" key="5">
    <source>
        <dbReference type="EMBL" id="SHL67292.1"/>
    </source>
</evidence>
<dbReference type="Pfam" id="PF12833">
    <property type="entry name" value="HTH_18"/>
    <property type="match status" value="1"/>
</dbReference>
<reference evidence="5 6" key="1">
    <citation type="submission" date="2016-11" db="EMBL/GenBank/DDBJ databases">
        <authorList>
            <person name="Jaros S."/>
            <person name="Januszkiewicz K."/>
            <person name="Wedrychowicz H."/>
        </authorList>
    </citation>
    <scope>NUCLEOTIDE SEQUENCE [LARGE SCALE GENOMIC DNA]</scope>
    <source>
        <strain evidence="5 6">DSM 15929</strain>
    </source>
</reference>
<evidence type="ECO:0000259" key="4">
    <source>
        <dbReference type="PROSITE" id="PS01124"/>
    </source>
</evidence>
<evidence type="ECO:0000256" key="2">
    <source>
        <dbReference type="ARBA" id="ARBA00023125"/>
    </source>
</evidence>
<dbReference type="STRING" id="1121322.SAMN02745136_05440"/>
<dbReference type="EMBL" id="FRAC01000043">
    <property type="protein sequence ID" value="SHL67292.1"/>
    <property type="molecule type" value="Genomic_DNA"/>
</dbReference>
<dbReference type="InterPro" id="IPR009057">
    <property type="entry name" value="Homeodomain-like_sf"/>
</dbReference>
<dbReference type="InterPro" id="IPR037923">
    <property type="entry name" value="HTH-like"/>
</dbReference>
<gene>
    <name evidence="5" type="ORF">SAMN02745136_05440</name>
</gene>
<dbReference type="SUPFAM" id="SSF51215">
    <property type="entry name" value="Regulatory protein AraC"/>
    <property type="match status" value="1"/>
</dbReference>
<dbReference type="GO" id="GO:0003700">
    <property type="term" value="F:DNA-binding transcription factor activity"/>
    <property type="evidence" value="ECO:0007669"/>
    <property type="project" value="InterPro"/>
</dbReference>
<dbReference type="Pfam" id="PF02311">
    <property type="entry name" value="AraC_binding"/>
    <property type="match status" value="1"/>
</dbReference>
<dbReference type="AlphaFoldDB" id="A0A1M7CJ44"/>
<dbReference type="InterPro" id="IPR003313">
    <property type="entry name" value="AraC-bd"/>
</dbReference>
<protein>
    <submittedName>
        <fullName evidence="5">AraC-like ligand binding domain-containing protein</fullName>
    </submittedName>
</protein>